<keyword evidence="2" id="KW-0645">Protease</keyword>
<dbReference type="Pfam" id="PF13975">
    <property type="entry name" value="gag-asp_proteas"/>
    <property type="match status" value="1"/>
</dbReference>
<dbReference type="SUPFAM" id="SSF50630">
    <property type="entry name" value="Acid proteases"/>
    <property type="match status" value="1"/>
</dbReference>
<dbReference type="OrthoDB" id="7595324at2"/>
<keyword evidence="2" id="KW-0378">Hydrolase</keyword>
<dbReference type="GO" id="GO:0008233">
    <property type="term" value="F:peptidase activity"/>
    <property type="evidence" value="ECO:0007669"/>
    <property type="project" value="UniProtKB-KW"/>
</dbReference>
<sequence length="193" mass="21219">MSSFENGQLTYLVVLCAAVLFWFVTNHRQSFGKILQQAMAWVLIFLGVIVAIGMWGDIRDTVRPTQAVFSDEGRIEIPRSQDGHYRLTLTINGKPILFVVDTGASQVVLSKADAAKAGLDLENLVYYGRALTANGEVRTAPVTLTEVKIGTLTDRNVAAQVNGGELDQSLLGMSYLQRFEQITITGQKLILTR</sequence>
<reference evidence="2 3" key="1">
    <citation type="submission" date="2019-04" db="EMBL/GenBank/DDBJ databases">
        <title>Genome sequence of Pelagicola litoralis CL-ES2.</title>
        <authorList>
            <person name="Cao J."/>
        </authorList>
    </citation>
    <scope>NUCLEOTIDE SEQUENCE [LARGE SCALE GENOMIC DNA]</scope>
    <source>
        <strain evidence="2 3">CL-ES2</strain>
    </source>
</reference>
<dbReference type="InterPro" id="IPR021109">
    <property type="entry name" value="Peptidase_aspartic_dom_sf"/>
</dbReference>
<dbReference type="Proteomes" id="UP000306575">
    <property type="component" value="Unassembled WGS sequence"/>
</dbReference>
<dbReference type="EMBL" id="SULI01000009">
    <property type="protein sequence ID" value="TKZ20733.1"/>
    <property type="molecule type" value="Genomic_DNA"/>
</dbReference>
<dbReference type="EC" id="3.4.23.-" evidence="2"/>
<protein>
    <submittedName>
        <fullName evidence="2">TIGR02281 family clan AA aspartic protease</fullName>
        <ecNumber evidence="2">3.4.23.-</ecNumber>
    </submittedName>
</protein>
<evidence type="ECO:0000313" key="2">
    <source>
        <dbReference type="EMBL" id="TKZ20733.1"/>
    </source>
</evidence>
<keyword evidence="3" id="KW-1185">Reference proteome</keyword>
<feature type="transmembrane region" description="Helical" evidence="1">
    <location>
        <begin position="6"/>
        <end position="26"/>
    </location>
</feature>
<evidence type="ECO:0000256" key="1">
    <source>
        <dbReference type="SAM" id="Phobius"/>
    </source>
</evidence>
<dbReference type="InterPro" id="IPR011969">
    <property type="entry name" value="Clan_AA_Asp_peptidase_C"/>
</dbReference>
<dbReference type="RefSeq" id="WP_138016139.1">
    <property type="nucleotide sequence ID" value="NZ_SULI01000009.1"/>
</dbReference>
<dbReference type="InterPro" id="IPR034122">
    <property type="entry name" value="Retropepsin-like_bacterial"/>
</dbReference>
<keyword evidence="1" id="KW-0812">Transmembrane</keyword>
<comment type="caution">
    <text evidence="2">The sequence shown here is derived from an EMBL/GenBank/DDBJ whole genome shotgun (WGS) entry which is preliminary data.</text>
</comment>
<dbReference type="GO" id="GO:0006508">
    <property type="term" value="P:proteolysis"/>
    <property type="evidence" value="ECO:0007669"/>
    <property type="project" value="UniProtKB-KW"/>
</dbReference>
<name>A0A4U7N584_9RHOB</name>
<dbReference type="Gene3D" id="2.40.70.10">
    <property type="entry name" value="Acid Proteases"/>
    <property type="match status" value="1"/>
</dbReference>
<accession>A0A4U7N584</accession>
<evidence type="ECO:0000313" key="3">
    <source>
        <dbReference type="Proteomes" id="UP000306575"/>
    </source>
</evidence>
<dbReference type="NCBIfam" id="TIGR02281">
    <property type="entry name" value="clan_AA_DTGA"/>
    <property type="match status" value="1"/>
</dbReference>
<organism evidence="2 3">
    <name type="scientific">Shimia litoralis</name>
    <dbReference type="NCBI Taxonomy" id="420403"/>
    <lineage>
        <taxon>Bacteria</taxon>
        <taxon>Pseudomonadati</taxon>
        <taxon>Pseudomonadota</taxon>
        <taxon>Alphaproteobacteria</taxon>
        <taxon>Rhodobacterales</taxon>
        <taxon>Roseobacteraceae</taxon>
    </lineage>
</organism>
<gene>
    <name evidence="2" type="ORF">FAP39_09380</name>
</gene>
<dbReference type="AlphaFoldDB" id="A0A4U7N584"/>
<keyword evidence="1" id="KW-0472">Membrane</keyword>
<keyword evidence="1" id="KW-1133">Transmembrane helix</keyword>
<feature type="transmembrane region" description="Helical" evidence="1">
    <location>
        <begin position="38"/>
        <end position="56"/>
    </location>
</feature>
<proteinExistence type="predicted"/>
<dbReference type="CDD" id="cd05483">
    <property type="entry name" value="retropepsin_like_bacteria"/>
    <property type="match status" value="1"/>
</dbReference>